<organism evidence="1 2">
    <name type="scientific">Candidatus Wolfebacteria bacterium GWA1_42_9</name>
    <dbReference type="NCBI Taxonomy" id="1802553"/>
    <lineage>
        <taxon>Bacteria</taxon>
        <taxon>Candidatus Wolfeibacteriota</taxon>
    </lineage>
</organism>
<evidence type="ECO:0000313" key="2">
    <source>
        <dbReference type="Proteomes" id="UP000178303"/>
    </source>
</evidence>
<dbReference type="EMBL" id="MGIN01000006">
    <property type="protein sequence ID" value="OGM90105.1"/>
    <property type="molecule type" value="Genomic_DNA"/>
</dbReference>
<comment type="caution">
    <text evidence="1">The sequence shown here is derived from an EMBL/GenBank/DDBJ whole genome shotgun (WGS) entry which is preliminary data.</text>
</comment>
<proteinExistence type="predicted"/>
<reference evidence="1 2" key="1">
    <citation type="journal article" date="2016" name="Nat. Commun.">
        <title>Thousands of microbial genomes shed light on interconnected biogeochemical processes in an aquifer system.</title>
        <authorList>
            <person name="Anantharaman K."/>
            <person name="Brown C.T."/>
            <person name="Hug L.A."/>
            <person name="Sharon I."/>
            <person name="Castelle C.J."/>
            <person name="Probst A.J."/>
            <person name="Thomas B.C."/>
            <person name="Singh A."/>
            <person name="Wilkins M.J."/>
            <person name="Karaoz U."/>
            <person name="Brodie E.L."/>
            <person name="Williams K.H."/>
            <person name="Hubbard S.S."/>
            <person name="Banfield J.F."/>
        </authorList>
    </citation>
    <scope>NUCLEOTIDE SEQUENCE [LARGE SCALE GENOMIC DNA]</scope>
</reference>
<sequence length="65" mass="8107">MKLPPRPKTPYILDKEQDKCIFKKLNKFKNRKLSKDKEKLVRFLYTQLERNWRTPLEKFIDRLLK</sequence>
<gene>
    <name evidence="1" type="ORF">A2108_00475</name>
</gene>
<protein>
    <submittedName>
        <fullName evidence="1">Uncharacterized protein</fullName>
    </submittedName>
</protein>
<name>A0A1F8DQM3_9BACT</name>
<evidence type="ECO:0000313" key="1">
    <source>
        <dbReference type="EMBL" id="OGM90105.1"/>
    </source>
</evidence>
<dbReference type="AlphaFoldDB" id="A0A1F8DQM3"/>
<accession>A0A1F8DQM3</accession>
<dbReference type="Proteomes" id="UP000178303">
    <property type="component" value="Unassembled WGS sequence"/>
</dbReference>